<dbReference type="InterPro" id="IPR036291">
    <property type="entry name" value="NAD(P)-bd_dom_sf"/>
</dbReference>
<evidence type="ECO:0000256" key="2">
    <source>
        <dbReference type="ARBA" id="ARBA00022605"/>
    </source>
</evidence>
<feature type="domain" description="D-isomer specific 2-hydroxyacid dehydrogenase catalytic" evidence="6">
    <location>
        <begin position="4"/>
        <end position="303"/>
    </location>
</feature>
<dbReference type="GO" id="GO:0016616">
    <property type="term" value="F:oxidoreductase activity, acting on the CH-OH group of donors, NAD or NADP as acceptor"/>
    <property type="evidence" value="ECO:0007669"/>
    <property type="project" value="InterPro"/>
</dbReference>
<dbReference type="SUPFAM" id="SSF51735">
    <property type="entry name" value="NAD(P)-binding Rossmann-fold domains"/>
    <property type="match status" value="1"/>
</dbReference>
<evidence type="ECO:0000313" key="10">
    <source>
        <dbReference type="Proteomes" id="UP000070258"/>
    </source>
</evidence>
<evidence type="ECO:0000313" key="11">
    <source>
        <dbReference type="Proteomes" id="UP000070409"/>
    </source>
</evidence>
<protein>
    <submittedName>
        <fullName evidence="9">Hydroxyacid dehydrogenase</fullName>
    </submittedName>
</protein>
<reference evidence="8 11" key="1">
    <citation type="submission" date="2016-02" db="EMBL/GenBank/DDBJ databases">
        <authorList>
            <person name="Teng J.L."/>
            <person name="Tang Y."/>
            <person name="Huang Y."/>
            <person name="Guo F."/>
            <person name="Wei W."/>
            <person name="Chen J.H."/>
            <person name="Wong S.Y."/>
            <person name="Lau S.K."/>
            <person name="Woo P.C."/>
        </authorList>
    </citation>
    <scope>NUCLEOTIDE SEQUENCE [LARGE SCALE GENOMIC DNA]</scope>
    <source>
        <strain evidence="8 11">JCM 13375</strain>
    </source>
</reference>
<dbReference type="OrthoDB" id="117809at2"/>
<dbReference type="PANTHER" id="PTHR42789">
    <property type="entry name" value="D-ISOMER SPECIFIC 2-HYDROXYACID DEHYDROGENASE FAMILY PROTEIN (AFU_ORTHOLOGUE AFUA_6G10090)"/>
    <property type="match status" value="1"/>
</dbReference>
<dbReference type="InterPro" id="IPR029752">
    <property type="entry name" value="D-isomer_DH_CS1"/>
</dbReference>
<dbReference type="AlphaFoldDB" id="A0A138ANW9"/>
<comment type="caution">
    <text evidence="9">The sequence shown here is derived from an EMBL/GenBank/DDBJ whole genome shotgun (WGS) entry which is preliminary data.</text>
</comment>
<keyword evidence="11" id="KW-1185">Reference proteome</keyword>
<evidence type="ECO:0000256" key="3">
    <source>
        <dbReference type="ARBA" id="ARBA00023002"/>
    </source>
</evidence>
<accession>A0A138ANW9</accession>
<dbReference type="CDD" id="cd12169">
    <property type="entry name" value="PGDH_like_1"/>
    <property type="match status" value="1"/>
</dbReference>
<dbReference type="InterPro" id="IPR050857">
    <property type="entry name" value="D-2-hydroxyacid_DH"/>
</dbReference>
<dbReference type="RefSeq" id="WP_068570807.1">
    <property type="nucleotide sequence ID" value="NZ_LSRE01000002.1"/>
</dbReference>
<keyword evidence="3 5" id="KW-0560">Oxidoreductase</keyword>
<dbReference type="Pfam" id="PF02826">
    <property type="entry name" value="2-Hacid_dh_C"/>
    <property type="match status" value="1"/>
</dbReference>
<dbReference type="Proteomes" id="UP000070258">
    <property type="component" value="Unassembled WGS sequence"/>
</dbReference>
<dbReference type="SUPFAM" id="SSF52283">
    <property type="entry name" value="Formate/glycerate dehydrogenase catalytic domain-like"/>
    <property type="match status" value="1"/>
</dbReference>
<evidence type="ECO:0000256" key="5">
    <source>
        <dbReference type="RuleBase" id="RU003719"/>
    </source>
</evidence>
<reference evidence="10" key="2">
    <citation type="submission" date="2016-02" db="EMBL/GenBank/DDBJ databases">
        <authorList>
            <person name="Wen L."/>
            <person name="He K."/>
            <person name="Yang H."/>
        </authorList>
    </citation>
    <scope>NUCLEOTIDE SEQUENCE [LARGE SCALE GENOMIC DNA]</scope>
    <source>
        <strain evidence="10">JCM 15929</strain>
    </source>
</reference>
<evidence type="ECO:0000259" key="6">
    <source>
        <dbReference type="Pfam" id="PF00389"/>
    </source>
</evidence>
<dbReference type="Gene3D" id="3.40.50.720">
    <property type="entry name" value="NAD(P)-binding Rossmann-like Domain"/>
    <property type="match status" value="2"/>
</dbReference>
<evidence type="ECO:0000313" key="8">
    <source>
        <dbReference type="EMBL" id="KXP00848.1"/>
    </source>
</evidence>
<dbReference type="STRING" id="239498.AXK60_24080"/>
<comment type="similarity">
    <text evidence="1 5">Belongs to the D-isomer specific 2-hydroxyacid dehydrogenase family.</text>
</comment>
<evidence type="ECO:0000256" key="1">
    <source>
        <dbReference type="ARBA" id="ARBA00005854"/>
    </source>
</evidence>
<name>A0A138ANW9_9ACTN</name>
<dbReference type="PANTHER" id="PTHR42789:SF1">
    <property type="entry name" value="D-ISOMER SPECIFIC 2-HYDROXYACID DEHYDROGENASE FAMILY PROTEIN (AFU_ORTHOLOGUE AFUA_6G10090)"/>
    <property type="match status" value="1"/>
</dbReference>
<evidence type="ECO:0000313" key="9">
    <source>
        <dbReference type="EMBL" id="KXP12143.1"/>
    </source>
</evidence>
<proteinExistence type="inferred from homology"/>
<dbReference type="GO" id="GO:0051287">
    <property type="term" value="F:NAD binding"/>
    <property type="evidence" value="ECO:0007669"/>
    <property type="project" value="InterPro"/>
</dbReference>
<dbReference type="InterPro" id="IPR006140">
    <property type="entry name" value="D-isomer_DH_NAD-bd"/>
</dbReference>
<keyword evidence="4" id="KW-0520">NAD</keyword>
<organism evidence="9 10">
    <name type="scientific">Tsukamurella pseudospumae</name>
    <dbReference type="NCBI Taxonomy" id="239498"/>
    <lineage>
        <taxon>Bacteria</taxon>
        <taxon>Bacillati</taxon>
        <taxon>Actinomycetota</taxon>
        <taxon>Actinomycetes</taxon>
        <taxon>Mycobacteriales</taxon>
        <taxon>Tsukamurellaceae</taxon>
        <taxon>Tsukamurella</taxon>
    </lineage>
</organism>
<dbReference type="EMBL" id="LSRE01000002">
    <property type="protein sequence ID" value="KXP00848.1"/>
    <property type="molecule type" value="Genomic_DNA"/>
</dbReference>
<keyword evidence="2" id="KW-0028">Amino-acid biosynthesis</keyword>
<dbReference type="Pfam" id="PF00389">
    <property type="entry name" value="2-Hacid_dh"/>
    <property type="match status" value="1"/>
</dbReference>
<dbReference type="GO" id="GO:0008652">
    <property type="term" value="P:amino acid biosynthetic process"/>
    <property type="evidence" value="ECO:0007669"/>
    <property type="project" value="UniProtKB-KW"/>
</dbReference>
<reference evidence="9" key="3">
    <citation type="submission" date="2016-02" db="EMBL/GenBank/DDBJ databases">
        <authorList>
            <person name="Teng J.L."/>
            <person name="Yang Y."/>
            <person name="Huang Y."/>
            <person name="Guo F."/>
            <person name="Wei W."/>
            <person name="Chen J.H."/>
            <person name="Wong S.Y."/>
            <person name="Lau S.K."/>
            <person name="Woo P.C."/>
        </authorList>
    </citation>
    <scope>NUCLEOTIDE SEQUENCE</scope>
    <source>
        <strain evidence="9">JCM 15929</strain>
    </source>
</reference>
<dbReference type="Proteomes" id="UP000070409">
    <property type="component" value="Unassembled WGS sequence"/>
</dbReference>
<dbReference type="EMBL" id="LSRF01000015">
    <property type="protein sequence ID" value="KXP12143.1"/>
    <property type="molecule type" value="Genomic_DNA"/>
</dbReference>
<dbReference type="PROSITE" id="PS00065">
    <property type="entry name" value="D_2_HYDROXYACID_DH_1"/>
    <property type="match status" value="1"/>
</dbReference>
<dbReference type="InterPro" id="IPR006139">
    <property type="entry name" value="D-isomer_2_OHA_DH_cat_dom"/>
</dbReference>
<evidence type="ECO:0000259" key="7">
    <source>
        <dbReference type="Pfam" id="PF02826"/>
    </source>
</evidence>
<evidence type="ECO:0000256" key="4">
    <source>
        <dbReference type="ARBA" id="ARBA00023027"/>
    </source>
</evidence>
<gene>
    <name evidence="9" type="ORF">AXK60_24080</name>
    <name evidence="8" type="ORF">AXK61_12620</name>
</gene>
<sequence>MRIAILDDYQDVSRRFGDFSGLDVTVFTEPLTDVAGQLAGFDGVVAMRERTRFQAEVLRSLPDLRLLVSTGRRNAAIDLAAASELGITVCHTGYRPAAAAEHTWALILGALRHIPEEDANIRAGRWQSTVGKELHESTIGIVGLGGLGRRVARVATAFRMEVIAWSSNIDADRAAEVGATVVSKEELFERSDVVTIHYVLSERSRGIVGAADIARMRPGALLVNTSRAGVLDTPAAAAAARRGDIRLALDVFDTEPLPADDPLRDLPNSVLTGHVGYVTEQQYRAFYTDAAEDVRAYLAGAPVRVMNPPGA</sequence>
<feature type="domain" description="D-isomer specific 2-hydroxyacid dehydrogenase NAD-binding" evidence="7">
    <location>
        <begin position="105"/>
        <end position="276"/>
    </location>
</feature>